<dbReference type="InterPro" id="IPR011009">
    <property type="entry name" value="Kinase-like_dom_sf"/>
</dbReference>
<evidence type="ECO:0000256" key="3">
    <source>
        <dbReference type="ARBA" id="ARBA00022529"/>
    </source>
</evidence>
<keyword evidence="11" id="KW-1015">Disulfide bond</keyword>
<evidence type="ECO:0000256" key="9">
    <source>
        <dbReference type="ARBA" id="ARBA00023136"/>
    </source>
</evidence>
<dbReference type="PROSITE" id="PS00107">
    <property type="entry name" value="PROTEIN_KINASE_ATP"/>
    <property type="match status" value="1"/>
</dbReference>
<dbReference type="InterPro" id="IPR017441">
    <property type="entry name" value="Protein_kinase_ATP_BS"/>
</dbReference>
<evidence type="ECO:0000256" key="2">
    <source>
        <dbReference type="ARBA" id="ARBA00004308"/>
    </source>
</evidence>
<dbReference type="CDD" id="cd00192">
    <property type="entry name" value="PTKc"/>
    <property type="match status" value="1"/>
</dbReference>
<feature type="domain" description="Protein kinase" evidence="15">
    <location>
        <begin position="248"/>
        <end position="541"/>
    </location>
</feature>
<evidence type="ECO:0000256" key="6">
    <source>
        <dbReference type="ARBA" id="ARBA00022777"/>
    </source>
</evidence>
<evidence type="ECO:0000313" key="16">
    <source>
        <dbReference type="EMBL" id="OXA51574.1"/>
    </source>
</evidence>
<keyword evidence="7 13" id="KW-0067">ATP-binding</keyword>
<dbReference type="PROSITE" id="PS50011">
    <property type="entry name" value="PROTEIN_KINASE_DOM"/>
    <property type="match status" value="1"/>
</dbReference>
<evidence type="ECO:0000256" key="11">
    <source>
        <dbReference type="ARBA" id="ARBA00023157"/>
    </source>
</evidence>
<dbReference type="GO" id="GO:0050793">
    <property type="term" value="P:regulation of developmental process"/>
    <property type="evidence" value="ECO:0007669"/>
    <property type="project" value="UniProtKB-ARBA"/>
</dbReference>
<evidence type="ECO:0000259" key="15">
    <source>
        <dbReference type="PROSITE" id="PS50011"/>
    </source>
</evidence>
<dbReference type="Pfam" id="PF07714">
    <property type="entry name" value="PK_Tyr_Ser-Thr"/>
    <property type="match status" value="1"/>
</dbReference>
<organism evidence="16 17">
    <name type="scientific">Folsomia candida</name>
    <name type="common">Springtail</name>
    <dbReference type="NCBI Taxonomy" id="158441"/>
    <lineage>
        <taxon>Eukaryota</taxon>
        <taxon>Metazoa</taxon>
        <taxon>Ecdysozoa</taxon>
        <taxon>Arthropoda</taxon>
        <taxon>Hexapoda</taxon>
        <taxon>Collembola</taxon>
        <taxon>Entomobryomorpha</taxon>
        <taxon>Isotomoidea</taxon>
        <taxon>Isotomidae</taxon>
        <taxon>Proisotominae</taxon>
        <taxon>Folsomia</taxon>
    </lineage>
</organism>
<name>A0A226E3H6_FOLCA</name>
<dbReference type="GO" id="GO:0007169">
    <property type="term" value="P:cell surface receptor protein tyrosine kinase signaling pathway"/>
    <property type="evidence" value="ECO:0007669"/>
    <property type="project" value="TreeGrafter"/>
</dbReference>
<dbReference type="InterPro" id="IPR008266">
    <property type="entry name" value="Tyr_kinase_AS"/>
</dbReference>
<reference evidence="16 17" key="1">
    <citation type="submission" date="2015-12" db="EMBL/GenBank/DDBJ databases">
        <title>The genome of Folsomia candida.</title>
        <authorList>
            <person name="Faddeeva A."/>
            <person name="Derks M.F."/>
            <person name="Anvar Y."/>
            <person name="Smit S."/>
            <person name="Van Straalen N."/>
            <person name="Roelofs D."/>
        </authorList>
    </citation>
    <scope>NUCLEOTIDE SEQUENCE [LARGE SCALE GENOMIC DNA]</scope>
    <source>
        <strain evidence="16 17">VU population</strain>
        <tissue evidence="16">Whole body</tissue>
    </source>
</reference>
<comment type="subcellular location">
    <subcellularLocation>
        <location evidence="2">Endomembrane system</location>
    </subcellularLocation>
    <subcellularLocation>
        <location evidence="1">Membrane</location>
        <topology evidence="1">Single-pass membrane protein</topology>
    </subcellularLocation>
</comment>
<dbReference type="InterPro" id="IPR050122">
    <property type="entry name" value="RTK"/>
</dbReference>
<protein>
    <submittedName>
        <fullName evidence="16">Vascular endothelial growth factor receptor 3</fullName>
    </submittedName>
</protein>
<evidence type="ECO:0000256" key="13">
    <source>
        <dbReference type="PROSITE-ProRule" id="PRU10141"/>
    </source>
</evidence>
<dbReference type="InterPro" id="IPR000719">
    <property type="entry name" value="Prot_kinase_dom"/>
</dbReference>
<keyword evidence="8" id="KW-0960">Knottin</keyword>
<keyword evidence="3" id="KW-0929">Antimicrobial</keyword>
<evidence type="ECO:0000256" key="1">
    <source>
        <dbReference type="ARBA" id="ARBA00004167"/>
    </source>
</evidence>
<evidence type="ECO:0000256" key="4">
    <source>
        <dbReference type="ARBA" id="ARBA00022679"/>
    </source>
</evidence>
<keyword evidence="9 14" id="KW-0472">Membrane</keyword>
<dbReference type="GO" id="GO:0051130">
    <property type="term" value="P:positive regulation of cellular component organization"/>
    <property type="evidence" value="ECO:0007669"/>
    <property type="project" value="UniProtKB-ARBA"/>
</dbReference>
<dbReference type="InterPro" id="IPR009101">
    <property type="entry name" value="Gurmarin/antifun_pep"/>
</dbReference>
<dbReference type="PROSITE" id="PS00109">
    <property type="entry name" value="PROTEIN_KINASE_TYR"/>
    <property type="match status" value="1"/>
</dbReference>
<dbReference type="GO" id="GO:0030182">
    <property type="term" value="P:neuron differentiation"/>
    <property type="evidence" value="ECO:0007669"/>
    <property type="project" value="UniProtKB-ARBA"/>
</dbReference>
<dbReference type="FunFam" id="1.10.510.10:FF:001512">
    <property type="entry name" value="Receptor tyrosine-protein kinase erbB-2"/>
    <property type="match status" value="1"/>
</dbReference>
<sequence length="546" mass="61411">MVNDTLKTCIADCGQCHWNGSLGYCCSQSCNQVGGHDFGHCSPEMGGGCDEGSSTKPSCIPDCDVCHRSGSLGFCCSGMCIQMQGDDFGYCQAREGTCESTENPNCIPDCDECQWSGSMGFCCSGMCTQTQEVGHCRPRNSTVQCEGVDFFEGEKSKFILQLLPYLLSGLVIIVLASVSIWLWRYWRNRKDKILDKDEVLRFYKGSDKTNYTILSDIELGEVYSKIYQHIDSIPYDDKFEISKSAFKIDVDHVLGEGQFGTVLQATLNGNAVAVKTVKENVDKIYLKSLLTELKVLIYLGHHDHIVSLIGAHTTQLRKGHVYIFLEYCAMGSLDSFLRKQKRSLEQTIDISNGRNGYSQFSMTNSLQLTTTEPNNPCSMQNMLNWCIQVGKGLSYLAEKNVIHADVATRNVLLYSENHAKLTDFGLSRRLYEHSIYLKKHEEPLPFRWMSIESLKCLSFSTHSDIWSFGVFMWEVFTLGDLPFPEMSWSESFVHALQAGMRLSKPVSASDAIYKIMQKCWKLDPNERPSADLIVTELSEVLRENSG</sequence>
<comment type="catalytic activity">
    <reaction evidence="12">
        <text>L-tyrosyl-[protein] + ATP = O-phospho-L-tyrosyl-[protein] + ADP + H(+)</text>
        <dbReference type="Rhea" id="RHEA:10596"/>
        <dbReference type="Rhea" id="RHEA-COMP:10136"/>
        <dbReference type="Rhea" id="RHEA-COMP:20101"/>
        <dbReference type="ChEBI" id="CHEBI:15378"/>
        <dbReference type="ChEBI" id="CHEBI:30616"/>
        <dbReference type="ChEBI" id="CHEBI:46858"/>
        <dbReference type="ChEBI" id="CHEBI:61978"/>
        <dbReference type="ChEBI" id="CHEBI:456216"/>
        <dbReference type="EC" id="2.7.10.1"/>
    </reaction>
</comment>
<keyword evidence="16" id="KW-0675">Receptor</keyword>
<evidence type="ECO:0000313" key="17">
    <source>
        <dbReference type="Proteomes" id="UP000198287"/>
    </source>
</evidence>
<keyword evidence="17" id="KW-1185">Reference proteome</keyword>
<keyword evidence="4" id="KW-0808">Transferase</keyword>
<evidence type="ECO:0000256" key="7">
    <source>
        <dbReference type="ARBA" id="ARBA00022840"/>
    </source>
</evidence>
<evidence type="ECO:0000256" key="14">
    <source>
        <dbReference type="SAM" id="Phobius"/>
    </source>
</evidence>
<dbReference type="GO" id="GO:0005886">
    <property type="term" value="C:plasma membrane"/>
    <property type="evidence" value="ECO:0007669"/>
    <property type="project" value="TreeGrafter"/>
</dbReference>
<comment type="caution">
    <text evidence="16">The sequence shown here is derived from an EMBL/GenBank/DDBJ whole genome shotgun (WGS) entry which is preliminary data.</text>
</comment>
<dbReference type="GO" id="GO:0012505">
    <property type="term" value="C:endomembrane system"/>
    <property type="evidence" value="ECO:0007669"/>
    <property type="project" value="UniProtKB-SubCell"/>
</dbReference>
<feature type="binding site" evidence="13">
    <location>
        <position position="275"/>
    </location>
    <ligand>
        <name>ATP</name>
        <dbReference type="ChEBI" id="CHEBI:30616"/>
    </ligand>
</feature>
<dbReference type="Gene3D" id="1.10.510.10">
    <property type="entry name" value="Transferase(Phosphotransferase) domain 1"/>
    <property type="match status" value="1"/>
</dbReference>
<proteinExistence type="predicted"/>
<feature type="transmembrane region" description="Helical" evidence="14">
    <location>
        <begin position="162"/>
        <end position="183"/>
    </location>
</feature>
<dbReference type="EMBL" id="LNIX01000007">
    <property type="protein sequence ID" value="OXA51574.1"/>
    <property type="molecule type" value="Genomic_DNA"/>
</dbReference>
<dbReference type="GO" id="GO:0043235">
    <property type="term" value="C:receptor complex"/>
    <property type="evidence" value="ECO:0007669"/>
    <property type="project" value="TreeGrafter"/>
</dbReference>
<evidence type="ECO:0000256" key="12">
    <source>
        <dbReference type="ARBA" id="ARBA00051243"/>
    </source>
</evidence>
<dbReference type="PANTHER" id="PTHR24416:SF600">
    <property type="entry name" value="PDGF- AND VEGF-RECEPTOR RELATED, ISOFORM J"/>
    <property type="match status" value="1"/>
</dbReference>
<dbReference type="InterPro" id="IPR001245">
    <property type="entry name" value="Ser-Thr/Tyr_kinase_cat_dom"/>
</dbReference>
<gene>
    <name evidence="16" type="ORF">Fcan01_12955</name>
</gene>
<dbReference type="PANTHER" id="PTHR24416">
    <property type="entry name" value="TYROSINE-PROTEIN KINASE RECEPTOR"/>
    <property type="match status" value="1"/>
</dbReference>
<evidence type="ECO:0000256" key="8">
    <source>
        <dbReference type="ARBA" id="ARBA00022854"/>
    </source>
</evidence>
<dbReference type="SUPFAM" id="SSF57048">
    <property type="entry name" value="Gurmarin-like"/>
    <property type="match status" value="2"/>
</dbReference>
<dbReference type="Gene3D" id="3.30.200.20">
    <property type="entry name" value="Phosphorylase Kinase, domain 1"/>
    <property type="match status" value="1"/>
</dbReference>
<keyword evidence="10" id="KW-0829">Tyrosine-protein kinase</keyword>
<dbReference type="Pfam" id="PF11410">
    <property type="entry name" value="Antifungal_pept"/>
    <property type="match status" value="2"/>
</dbReference>
<keyword evidence="14" id="KW-0812">Transmembrane</keyword>
<dbReference type="PRINTS" id="PR00109">
    <property type="entry name" value="TYRKINASE"/>
</dbReference>
<dbReference type="GO" id="GO:0005524">
    <property type="term" value="F:ATP binding"/>
    <property type="evidence" value="ECO:0007669"/>
    <property type="project" value="UniProtKB-UniRule"/>
</dbReference>
<evidence type="ECO:0000256" key="10">
    <source>
        <dbReference type="ARBA" id="ARBA00023137"/>
    </source>
</evidence>
<dbReference type="OMA" id="CHWNGSL"/>
<dbReference type="OrthoDB" id="26722at2759"/>
<dbReference type="InterPro" id="IPR024206">
    <property type="entry name" value="Gurmarin/antimicrobial_peptd"/>
</dbReference>
<dbReference type="GO" id="GO:0004714">
    <property type="term" value="F:transmembrane receptor protein tyrosine kinase activity"/>
    <property type="evidence" value="ECO:0007669"/>
    <property type="project" value="UniProtKB-EC"/>
</dbReference>
<dbReference type="SUPFAM" id="SSF56112">
    <property type="entry name" value="Protein kinase-like (PK-like)"/>
    <property type="match status" value="1"/>
</dbReference>
<accession>A0A226E3H6</accession>
<dbReference type="AlphaFoldDB" id="A0A226E3H6"/>
<evidence type="ECO:0000256" key="5">
    <source>
        <dbReference type="ARBA" id="ARBA00022741"/>
    </source>
</evidence>
<dbReference type="Proteomes" id="UP000198287">
    <property type="component" value="Unassembled WGS sequence"/>
</dbReference>
<keyword evidence="5 13" id="KW-0547">Nucleotide-binding</keyword>
<keyword evidence="14" id="KW-1133">Transmembrane helix</keyword>
<dbReference type="GO" id="GO:0048468">
    <property type="term" value="P:cell development"/>
    <property type="evidence" value="ECO:0007669"/>
    <property type="project" value="UniProtKB-ARBA"/>
</dbReference>
<keyword evidence="6" id="KW-0418">Kinase</keyword>